<comment type="cofactor">
    <cofactor evidence="1">
        <name>Ca(2+)</name>
        <dbReference type="ChEBI" id="CHEBI:29108"/>
    </cofactor>
</comment>
<accession>A0ABU8L5L5</accession>
<dbReference type="Proteomes" id="UP001387293">
    <property type="component" value="Unassembled WGS sequence"/>
</dbReference>
<feature type="non-terminal residue" evidence="7">
    <location>
        <position position="1"/>
    </location>
</feature>
<protein>
    <submittedName>
        <fullName evidence="7">FG-GAP-like repeat-containing protein</fullName>
    </submittedName>
</protein>
<dbReference type="PANTHER" id="PTHR46580">
    <property type="entry name" value="SENSOR KINASE-RELATED"/>
    <property type="match status" value="1"/>
</dbReference>
<dbReference type="Pfam" id="PF08548">
    <property type="entry name" value="Peptidase_M10_C"/>
    <property type="match status" value="1"/>
</dbReference>
<feature type="domain" description="Cadherin" evidence="6">
    <location>
        <begin position="215"/>
        <end position="306"/>
    </location>
</feature>
<dbReference type="InterPro" id="IPR018511">
    <property type="entry name" value="Hemolysin-typ_Ca-bd_CS"/>
</dbReference>
<dbReference type="Pfam" id="PF00353">
    <property type="entry name" value="HemolysinCabind"/>
    <property type="match status" value="3"/>
</dbReference>
<evidence type="ECO:0000256" key="5">
    <source>
        <dbReference type="ARBA" id="ARBA00022737"/>
    </source>
</evidence>
<proteinExistence type="predicted"/>
<keyword evidence="8" id="KW-1185">Reference proteome</keyword>
<dbReference type="InterPro" id="IPR013517">
    <property type="entry name" value="FG-GAP"/>
</dbReference>
<dbReference type="Pfam" id="PF01839">
    <property type="entry name" value="FG-GAP"/>
    <property type="match status" value="1"/>
</dbReference>
<sequence>TVAGGAHYSTVLADLNGDGKLDLVVSNEDRTTKSVLLGNGDGTFGAATNFAGGGDIAVGDFNGDGKLDLVSAIDSGATMLLGDGLGGFGAATHFAVGTNPSGVRTADLNGDGKLDLAVTNYGSNSISVLLGNGDGTFAAAVNMPTGTQPWNVAIGDLDGVGGADLAVTNYGSNSISVLLNNSTALSAVQHTTVAVSAVNDAPTISSNGGGDTAAVTIAENSTAVTTVTATDPDTAGQSLSYALGDGADAAAFTINATTGALAFITAPDFEHPTDIGANNVYDVNVQVSDGYGGIDTQAIAVTVSNVPGVTITGTSQANILTGTGEEDFISGLAGNDTLQGLAGNDFLNGGTGQDTLIGGTGNDTYVVDNSGDAVTENSGGGVDLVQSSINYTLGNNVENLTLTGNANLNGTGNAADNAVTGNTGNNILAGLGGADTLDGGQGIDTASYAASTTSVNVSLATGQGSGGDAAGDTLVRFENLTGSGFNDILEGDGGNNILAGGAGIDTISYDHAGASVTVSLALTKAQNTGGAGQDTLSSFESLTGSAFNDVLTGSSVANVILGGNGNDTLNGGGGADILTGGSGADKFLFSAIADSSPGAADVITDFVHAADLFDISAIDANSKAKGDQAFAFAGHNSSTVADSVSWFENGVNTIVQADVNGDTTADFTIILAGINHNLTALDFFL</sequence>
<comment type="caution">
    <text evidence="7">The sequence shown here is derived from an EMBL/GenBank/DDBJ whole genome shotgun (WGS) entry which is preliminary data.</text>
</comment>
<dbReference type="EMBL" id="JAPYKS010000065">
    <property type="protein sequence ID" value="MEI9413247.1"/>
    <property type="molecule type" value="Genomic_DNA"/>
</dbReference>
<dbReference type="InterPro" id="IPR015919">
    <property type="entry name" value="Cadherin-like_sf"/>
</dbReference>
<evidence type="ECO:0000313" key="8">
    <source>
        <dbReference type="Proteomes" id="UP001387293"/>
    </source>
</evidence>
<evidence type="ECO:0000256" key="1">
    <source>
        <dbReference type="ARBA" id="ARBA00001913"/>
    </source>
</evidence>
<dbReference type="InterPro" id="IPR011049">
    <property type="entry name" value="Serralysin-like_metalloprot_C"/>
</dbReference>
<dbReference type="InterPro" id="IPR001343">
    <property type="entry name" value="Hemolysn_Ca-bd"/>
</dbReference>
<gene>
    <name evidence="7" type="ORF">O7A60_31625</name>
</gene>
<dbReference type="InterPro" id="IPR028994">
    <property type="entry name" value="Integrin_alpha_N"/>
</dbReference>
<dbReference type="SUPFAM" id="SSF49313">
    <property type="entry name" value="Cadherin-like"/>
    <property type="match status" value="1"/>
</dbReference>
<dbReference type="PROSITE" id="PS00330">
    <property type="entry name" value="HEMOLYSIN_CALCIUM"/>
    <property type="match status" value="3"/>
</dbReference>
<keyword evidence="3" id="KW-0964">Secreted</keyword>
<dbReference type="SUPFAM" id="SSF51120">
    <property type="entry name" value="beta-Roll"/>
    <property type="match status" value="2"/>
</dbReference>
<evidence type="ECO:0000256" key="2">
    <source>
        <dbReference type="ARBA" id="ARBA00004613"/>
    </source>
</evidence>
<keyword evidence="5" id="KW-0677">Repeat</keyword>
<evidence type="ECO:0000256" key="3">
    <source>
        <dbReference type="ARBA" id="ARBA00022525"/>
    </source>
</evidence>
<organism evidence="7 8">
    <name type="scientific">Mesorhizobium salmacidum</name>
    <dbReference type="NCBI Taxonomy" id="3015171"/>
    <lineage>
        <taxon>Bacteria</taxon>
        <taxon>Pseudomonadati</taxon>
        <taxon>Pseudomonadota</taxon>
        <taxon>Alphaproteobacteria</taxon>
        <taxon>Hyphomicrobiales</taxon>
        <taxon>Phyllobacteriaceae</taxon>
        <taxon>Mesorhizobium</taxon>
    </lineage>
</organism>
<dbReference type="Pfam" id="PF00028">
    <property type="entry name" value="Cadherin"/>
    <property type="match status" value="1"/>
</dbReference>
<dbReference type="InterPro" id="IPR013858">
    <property type="entry name" value="Peptidase_M10B_C"/>
</dbReference>
<dbReference type="RefSeq" id="WP_337109561.1">
    <property type="nucleotide sequence ID" value="NZ_JAPYKS010000065.1"/>
</dbReference>
<evidence type="ECO:0000256" key="4">
    <source>
        <dbReference type="ARBA" id="ARBA00022729"/>
    </source>
</evidence>
<evidence type="ECO:0000313" key="7">
    <source>
        <dbReference type="EMBL" id="MEI9413247.1"/>
    </source>
</evidence>
<reference evidence="7 8" key="1">
    <citation type="submission" date="2022-12" db="EMBL/GenBank/DDBJ databases">
        <authorList>
            <person name="Muema E."/>
        </authorList>
    </citation>
    <scope>NUCLEOTIDE SEQUENCE [LARGE SCALE GENOMIC DNA]</scope>
    <source>
        <strain evidence="8">1326</strain>
    </source>
</reference>
<dbReference type="Pfam" id="PF13517">
    <property type="entry name" value="FG-GAP_3"/>
    <property type="match status" value="1"/>
</dbReference>
<dbReference type="PANTHER" id="PTHR46580:SF2">
    <property type="entry name" value="MAM DOMAIN-CONTAINING PROTEIN"/>
    <property type="match status" value="1"/>
</dbReference>
<dbReference type="Gene3D" id="2.150.10.10">
    <property type="entry name" value="Serralysin-like metalloprotease, C-terminal"/>
    <property type="match status" value="3"/>
</dbReference>
<dbReference type="InterPro" id="IPR002126">
    <property type="entry name" value="Cadherin-like_dom"/>
</dbReference>
<comment type="subcellular location">
    <subcellularLocation>
        <location evidence="2">Secreted</location>
    </subcellularLocation>
</comment>
<dbReference type="SUPFAM" id="SSF69318">
    <property type="entry name" value="Integrin alpha N-terminal domain"/>
    <property type="match status" value="1"/>
</dbReference>
<keyword evidence="4" id="KW-0732">Signal</keyword>
<name>A0ABU8L5L5_9HYPH</name>
<dbReference type="PRINTS" id="PR00313">
    <property type="entry name" value="CABNDNGRPT"/>
</dbReference>
<dbReference type="Gene3D" id="2.30.30.100">
    <property type="match status" value="2"/>
</dbReference>
<evidence type="ECO:0000259" key="6">
    <source>
        <dbReference type="PROSITE" id="PS50268"/>
    </source>
</evidence>
<dbReference type="PROSITE" id="PS50268">
    <property type="entry name" value="CADHERIN_2"/>
    <property type="match status" value="1"/>
</dbReference>